<evidence type="ECO:0000256" key="8">
    <source>
        <dbReference type="SAM" id="Phobius"/>
    </source>
</evidence>
<evidence type="ECO:0000256" key="7">
    <source>
        <dbReference type="ARBA" id="ARBA00023316"/>
    </source>
</evidence>
<dbReference type="Pfam" id="PF13632">
    <property type="entry name" value="Glyco_trans_2_3"/>
    <property type="match status" value="1"/>
</dbReference>
<keyword evidence="11" id="KW-1185">Reference proteome</keyword>
<gene>
    <name evidence="10" type="ORF">KFL_000250050</name>
</gene>
<comment type="subcellular location">
    <subcellularLocation>
        <location evidence="1">Golgi apparatus membrane</location>
        <topology evidence="1">Multi-pass membrane protein</topology>
    </subcellularLocation>
</comment>
<evidence type="ECO:0000313" key="11">
    <source>
        <dbReference type="Proteomes" id="UP000054558"/>
    </source>
</evidence>
<dbReference type="STRING" id="105231.A0A1Y1HTG6"/>
<dbReference type="EMBL" id="DF236974">
    <property type="protein sequence ID" value="GAQ79128.1"/>
    <property type="molecule type" value="Genomic_DNA"/>
</dbReference>
<sequence>MMEAEDSVKDHDFIAIFDADFKPESNFLRKTVPYLVDNPRVAFVQARWTFANATETVLTRIQEISLNYHIKCEQFARFSTGNFFNFNGTAGVWRREAMEDAGGWNNRTTVEDMDLSLRAYLRGWRFIFLNDVVIPLLQKIYLNFFFFGTRLFATHIVSFVFYCTLVPICILAPEVSIPFWALVYVPVLVTISTVIFTPWSWHYVIPFVLFENAMSIVKLSAMISGLLDLRSSHSWVVTTKLGKWVADKPLIKKTKPGDPLWIQHNGTVTTTLPLVHPVAISHTGNKIQPLPKAPVKKPRRKVYKREICIAIFIFGSAIYGIFVESRWQYSVFLILQSLTFAAFGLNLVDAQAFDTAW</sequence>
<keyword evidence="3 8" id="KW-0812">Transmembrane</keyword>
<evidence type="ECO:0000313" key="10">
    <source>
        <dbReference type="EMBL" id="GAQ79128.1"/>
    </source>
</evidence>
<dbReference type="InterPro" id="IPR001173">
    <property type="entry name" value="Glyco_trans_2-like"/>
</dbReference>
<feature type="transmembrane region" description="Helical" evidence="8">
    <location>
        <begin position="152"/>
        <end position="172"/>
    </location>
</feature>
<evidence type="ECO:0000259" key="9">
    <source>
        <dbReference type="Pfam" id="PF13632"/>
    </source>
</evidence>
<evidence type="ECO:0000256" key="3">
    <source>
        <dbReference type="ARBA" id="ARBA00022692"/>
    </source>
</evidence>
<dbReference type="PANTHER" id="PTHR32044">
    <property type="entry name" value="GLUCOMANNAN 4-BETA-MANNOSYLTRANSFERASE 9"/>
    <property type="match status" value="1"/>
</dbReference>
<feature type="transmembrane region" description="Helical" evidence="8">
    <location>
        <begin position="207"/>
        <end position="227"/>
    </location>
</feature>
<feature type="transmembrane region" description="Helical" evidence="8">
    <location>
        <begin position="329"/>
        <end position="348"/>
    </location>
</feature>
<dbReference type="InterPro" id="IPR029044">
    <property type="entry name" value="Nucleotide-diphossugar_trans"/>
</dbReference>
<reference evidence="10 11" key="1">
    <citation type="journal article" date="2014" name="Nat. Commun.">
        <title>Klebsormidium flaccidum genome reveals primary factors for plant terrestrial adaptation.</title>
        <authorList>
            <person name="Hori K."/>
            <person name="Maruyama F."/>
            <person name="Fujisawa T."/>
            <person name="Togashi T."/>
            <person name="Yamamoto N."/>
            <person name="Seo M."/>
            <person name="Sato S."/>
            <person name="Yamada T."/>
            <person name="Mori H."/>
            <person name="Tajima N."/>
            <person name="Moriyama T."/>
            <person name="Ikeuchi M."/>
            <person name="Watanabe M."/>
            <person name="Wada H."/>
            <person name="Kobayashi K."/>
            <person name="Saito M."/>
            <person name="Masuda T."/>
            <person name="Sasaki-Sekimoto Y."/>
            <person name="Mashiguchi K."/>
            <person name="Awai K."/>
            <person name="Shimojima M."/>
            <person name="Masuda S."/>
            <person name="Iwai M."/>
            <person name="Nobusawa T."/>
            <person name="Narise T."/>
            <person name="Kondo S."/>
            <person name="Saito H."/>
            <person name="Sato R."/>
            <person name="Murakawa M."/>
            <person name="Ihara Y."/>
            <person name="Oshima-Yamada Y."/>
            <person name="Ohtaka K."/>
            <person name="Satoh M."/>
            <person name="Sonobe K."/>
            <person name="Ishii M."/>
            <person name="Ohtani R."/>
            <person name="Kanamori-Sato M."/>
            <person name="Honoki R."/>
            <person name="Miyazaki D."/>
            <person name="Mochizuki H."/>
            <person name="Umetsu J."/>
            <person name="Higashi K."/>
            <person name="Shibata D."/>
            <person name="Kamiya Y."/>
            <person name="Sato N."/>
            <person name="Nakamura Y."/>
            <person name="Tabata S."/>
            <person name="Ida S."/>
            <person name="Kurokawa K."/>
            <person name="Ohta H."/>
        </authorList>
    </citation>
    <scope>NUCLEOTIDE SEQUENCE [LARGE SCALE GENOMIC DNA]</scope>
    <source>
        <strain evidence="10 11">NIES-2285</strain>
    </source>
</reference>
<keyword evidence="2" id="KW-0808">Transferase</keyword>
<dbReference type="GO" id="GO:0000139">
    <property type="term" value="C:Golgi membrane"/>
    <property type="evidence" value="ECO:0007669"/>
    <property type="project" value="UniProtKB-SubCell"/>
</dbReference>
<dbReference type="Gene3D" id="3.90.550.10">
    <property type="entry name" value="Spore Coat Polysaccharide Biosynthesis Protein SpsA, Chain A"/>
    <property type="match status" value="1"/>
</dbReference>
<feature type="transmembrane region" description="Helical" evidence="8">
    <location>
        <begin position="306"/>
        <end position="323"/>
    </location>
</feature>
<feature type="transmembrane region" description="Helical" evidence="8">
    <location>
        <begin position="179"/>
        <end position="201"/>
    </location>
</feature>
<proteinExistence type="predicted"/>
<evidence type="ECO:0000256" key="2">
    <source>
        <dbReference type="ARBA" id="ARBA00022679"/>
    </source>
</evidence>
<dbReference type="OMA" id="RMWESEY"/>
<dbReference type="GO" id="GO:0071555">
    <property type="term" value="P:cell wall organization"/>
    <property type="evidence" value="ECO:0007669"/>
    <property type="project" value="UniProtKB-KW"/>
</dbReference>
<name>A0A1Y1HTG6_KLENI</name>
<evidence type="ECO:0000256" key="4">
    <source>
        <dbReference type="ARBA" id="ARBA00022989"/>
    </source>
</evidence>
<keyword evidence="7" id="KW-0961">Cell wall biogenesis/degradation</keyword>
<dbReference type="OrthoDB" id="2011898at2759"/>
<keyword evidence="6 8" id="KW-0472">Membrane</keyword>
<dbReference type="GO" id="GO:0016757">
    <property type="term" value="F:glycosyltransferase activity"/>
    <property type="evidence" value="ECO:0007669"/>
    <property type="project" value="UniProtKB-ARBA"/>
</dbReference>
<feature type="domain" description="Glycosyltransferase 2-like" evidence="9">
    <location>
        <begin position="14"/>
        <end position="132"/>
    </location>
</feature>
<evidence type="ECO:0000256" key="5">
    <source>
        <dbReference type="ARBA" id="ARBA00023034"/>
    </source>
</evidence>
<dbReference type="AlphaFoldDB" id="A0A1Y1HTG6"/>
<keyword evidence="5" id="KW-0333">Golgi apparatus</keyword>
<accession>A0A1Y1HTG6</accession>
<organism evidence="10 11">
    <name type="scientific">Klebsormidium nitens</name>
    <name type="common">Green alga</name>
    <name type="synonym">Ulothrix nitens</name>
    <dbReference type="NCBI Taxonomy" id="105231"/>
    <lineage>
        <taxon>Eukaryota</taxon>
        <taxon>Viridiplantae</taxon>
        <taxon>Streptophyta</taxon>
        <taxon>Klebsormidiophyceae</taxon>
        <taxon>Klebsormidiales</taxon>
        <taxon>Klebsormidiaceae</taxon>
        <taxon>Klebsormidium</taxon>
    </lineage>
</organism>
<protein>
    <recommendedName>
        <fullName evidence="9">Glycosyltransferase 2-like domain-containing protein</fullName>
    </recommendedName>
</protein>
<evidence type="ECO:0000256" key="6">
    <source>
        <dbReference type="ARBA" id="ARBA00023136"/>
    </source>
</evidence>
<dbReference type="Proteomes" id="UP000054558">
    <property type="component" value="Unassembled WGS sequence"/>
</dbReference>
<feature type="transmembrane region" description="Helical" evidence="8">
    <location>
        <begin position="126"/>
        <end position="146"/>
    </location>
</feature>
<dbReference type="SUPFAM" id="SSF53448">
    <property type="entry name" value="Nucleotide-diphospho-sugar transferases"/>
    <property type="match status" value="1"/>
</dbReference>
<dbReference type="PANTHER" id="PTHR32044:SF80">
    <property type="entry name" value="XYLOGLUCAN GLYCOSYLTRANSFERASE 2-RELATED"/>
    <property type="match status" value="1"/>
</dbReference>
<evidence type="ECO:0000256" key="1">
    <source>
        <dbReference type="ARBA" id="ARBA00004653"/>
    </source>
</evidence>
<keyword evidence="4 8" id="KW-1133">Transmembrane helix</keyword>